<name>A0A4R6DMS4_9RHOO</name>
<dbReference type="Gene3D" id="3.40.30.10">
    <property type="entry name" value="Glutaredoxin"/>
    <property type="match status" value="1"/>
</dbReference>
<evidence type="ECO:0000259" key="2">
    <source>
        <dbReference type="Pfam" id="PF00462"/>
    </source>
</evidence>
<gene>
    <name evidence="4" type="ORF">C7389_12722</name>
</gene>
<dbReference type="PROSITE" id="PS51354">
    <property type="entry name" value="GLUTAREDOXIN_2"/>
    <property type="match status" value="1"/>
</dbReference>
<dbReference type="Pfam" id="PF13511">
    <property type="entry name" value="DUF4124"/>
    <property type="match status" value="1"/>
</dbReference>
<dbReference type="Pfam" id="PF00462">
    <property type="entry name" value="Glutaredoxin"/>
    <property type="match status" value="1"/>
</dbReference>
<protein>
    <submittedName>
        <fullName evidence="4">Glutaredoxin</fullName>
    </submittedName>
</protein>
<dbReference type="InterPro" id="IPR002109">
    <property type="entry name" value="Glutaredoxin"/>
</dbReference>
<evidence type="ECO:0000259" key="3">
    <source>
        <dbReference type="Pfam" id="PF13511"/>
    </source>
</evidence>
<feature type="signal peptide" evidence="1">
    <location>
        <begin position="1"/>
        <end position="24"/>
    </location>
</feature>
<feature type="chain" id="PRO_5020256472" evidence="1">
    <location>
        <begin position="25"/>
        <end position="167"/>
    </location>
</feature>
<dbReference type="InterPro" id="IPR025392">
    <property type="entry name" value="DUF4124"/>
</dbReference>
<organism evidence="4 5">
    <name type="scientific">Azoarcus indigens</name>
    <dbReference type="NCBI Taxonomy" id="29545"/>
    <lineage>
        <taxon>Bacteria</taxon>
        <taxon>Pseudomonadati</taxon>
        <taxon>Pseudomonadota</taxon>
        <taxon>Betaproteobacteria</taxon>
        <taxon>Rhodocyclales</taxon>
        <taxon>Zoogloeaceae</taxon>
        <taxon>Azoarcus</taxon>
    </lineage>
</organism>
<feature type="domain" description="DUF4124" evidence="3">
    <location>
        <begin position="17"/>
        <end position="50"/>
    </location>
</feature>
<dbReference type="SUPFAM" id="SSF52833">
    <property type="entry name" value="Thioredoxin-like"/>
    <property type="match status" value="1"/>
</dbReference>
<evidence type="ECO:0000256" key="1">
    <source>
        <dbReference type="SAM" id="SignalP"/>
    </source>
</evidence>
<dbReference type="Proteomes" id="UP000295129">
    <property type="component" value="Unassembled WGS sequence"/>
</dbReference>
<sequence>MSAGRLWQGLAAVVLAAASAGALAQAPTTYRWVDSNGRVNYSDQPPPASIHKLDEKRYGGAPAADTTPSYAVRQAMANFPVAVFVTQDCQAPCNLARDLLKRRGIPFQEHKLESTEEVQAYRELFGTPEQVPAITIGRMNFKGYETTAWEKMLDDAGYPKSAAAVPR</sequence>
<dbReference type="RefSeq" id="WP_162851805.1">
    <property type="nucleotide sequence ID" value="NZ_SNVV01000027.1"/>
</dbReference>
<evidence type="ECO:0000313" key="5">
    <source>
        <dbReference type="Proteomes" id="UP000295129"/>
    </source>
</evidence>
<feature type="domain" description="Glutaredoxin" evidence="2">
    <location>
        <begin position="81"/>
        <end position="137"/>
    </location>
</feature>
<dbReference type="EMBL" id="SNVV01000027">
    <property type="protein sequence ID" value="TDN46093.1"/>
    <property type="molecule type" value="Genomic_DNA"/>
</dbReference>
<dbReference type="AlphaFoldDB" id="A0A4R6DMS4"/>
<comment type="caution">
    <text evidence="4">The sequence shown here is derived from an EMBL/GenBank/DDBJ whole genome shotgun (WGS) entry which is preliminary data.</text>
</comment>
<keyword evidence="1" id="KW-0732">Signal</keyword>
<keyword evidence="5" id="KW-1185">Reference proteome</keyword>
<dbReference type="InterPro" id="IPR036249">
    <property type="entry name" value="Thioredoxin-like_sf"/>
</dbReference>
<accession>A0A4R6DMS4</accession>
<reference evidence="4 5" key="1">
    <citation type="submission" date="2019-03" db="EMBL/GenBank/DDBJ databases">
        <title>Genomic Encyclopedia of Type Strains, Phase IV (KMG-IV): sequencing the most valuable type-strain genomes for metagenomic binning, comparative biology and taxonomic classification.</title>
        <authorList>
            <person name="Goeker M."/>
        </authorList>
    </citation>
    <scope>NUCLEOTIDE SEQUENCE [LARGE SCALE GENOMIC DNA]</scope>
    <source>
        <strain evidence="4 5">DSM 12121</strain>
    </source>
</reference>
<proteinExistence type="predicted"/>
<evidence type="ECO:0000313" key="4">
    <source>
        <dbReference type="EMBL" id="TDN46093.1"/>
    </source>
</evidence>